<dbReference type="EMBL" id="BAABXL010000001">
    <property type="protein sequence ID" value="GAA6267111.1"/>
    <property type="molecule type" value="Genomic_DNA"/>
</dbReference>
<organism evidence="1 2">
    <name type="scientific">Enterocloster alcoholdehydrogenati</name>
    <dbReference type="NCBI Taxonomy" id="2547410"/>
    <lineage>
        <taxon>Bacteria</taxon>
        <taxon>Bacillati</taxon>
        <taxon>Bacillota</taxon>
        <taxon>Clostridia</taxon>
        <taxon>Lachnospirales</taxon>
        <taxon>Lachnospiraceae</taxon>
        <taxon>Enterocloster</taxon>
    </lineage>
</organism>
<keyword evidence="2" id="KW-1185">Reference proteome</keyword>
<dbReference type="PIRSF" id="PIRSF011576">
    <property type="entry name" value="YabP"/>
    <property type="match status" value="1"/>
</dbReference>
<dbReference type="InterPro" id="IPR038705">
    <property type="entry name" value="YabP_sf"/>
</dbReference>
<dbReference type="Pfam" id="PF07873">
    <property type="entry name" value="YabP"/>
    <property type="match status" value="1"/>
</dbReference>
<comment type="caution">
    <text evidence="1">The sequence shown here is derived from an EMBL/GenBank/DDBJ whole genome shotgun (WGS) entry which is preliminary data.</text>
</comment>
<dbReference type="Gene3D" id="2.60.40.2000">
    <property type="match status" value="1"/>
</dbReference>
<dbReference type="NCBIfam" id="TIGR02892">
    <property type="entry name" value="spore_yabP"/>
    <property type="match status" value="1"/>
</dbReference>
<name>A0ABQ0ASU6_9FIRM</name>
<protein>
    <recommendedName>
        <fullName evidence="3">Sporulation protein YabP</fullName>
    </recommendedName>
</protein>
<dbReference type="RefSeq" id="WP_176255714.1">
    <property type="nucleotide sequence ID" value="NZ_BAABXL010000001.1"/>
</dbReference>
<gene>
    <name evidence="1" type="ORF">F130042H8_01710</name>
</gene>
<accession>A0ABQ0ASU6</accession>
<sequence length="95" mass="10626">MEEKLGAARPHRLTIQDRKLAGITGVSDCVSFDENEVVLDTDMGLLTIRGKDLHVNRLTLEKGEVDLEGTVESFVYSSNEALRRSGESIFTRLFK</sequence>
<proteinExistence type="predicted"/>
<dbReference type="Proteomes" id="UP001600894">
    <property type="component" value="Unassembled WGS sequence"/>
</dbReference>
<evidence type="ECO:0008006" key="3">
    <source>
        <dbReference type="Google" id="ProtNLM"/>
    </source>
</evidence>
<evidence type="ECO:0000313" key="2">
    <source>
        <dbReference type="Proteomes" id="UP001600894"/>
    </source>
</evidence>
<dbReference type="InterPro" id="IPR012504">
    <property type="entry name" value="Spore_YabP"/>
</dbReference>
<evidence type="ECO:0000313" key="1">
    <source>
        <dbReference type="EMBL" id="GAA6267111.1"/>
    </source>
</evidence>
<dbReference type="InterPro" id="IPR022476">
    <property type="entry name" value="Spore_YabP/YqfC"/>
</dbReference>
<reference evidence="1 2" key="1">
    <citation type="submission" date="2024-04" db="EMBL/GenBank/DDBJ databases">
        <title>Defined microbial consortia suppress multidrug-resistant proinflammatory Enterobacteriaceae via ecological control.</title>
        <authorList>
            <person name="Furuichi M."/>
            <person name="Kawaguchi T."/>
            <person name="Pust M."/>
            <person name="Yasuma K."/>
            <person name="Plichta D."/>
            <person name="Hasegawa N."/>
            <person name="Ohya T."/>
            <person name="Bhattarai S."/>
            <person name="Sasajima S."/>
            <person name="Aoto Y."/>
            <person name="Tuganbaev T."/>
            <person name="Yaginuma M."/>
            <person name="Ueda M."/>
            <person name="Okahashi N."/>
            <person name="Amafuji K."/>
            <person name="Kiridooshi Y."/>
            <person name="Sugita K."/>
            <person name="Strazar M."/>
            <person name="Skelly A."/>
            <person name="Suda W."/>
            <person name="Hattori M."/>
            <person name="Nakamoto N."/>
            <person name="Caballero S."/>
            <person name="Norman J."/>
            <person name="Olle B."/>
            <person name="Tanoue T."/>
            <person name="Arita M."/>
            <person name="Bucci V."/>
            <person name="Atarashi K."/>
            <person name="Xavier R."/>
            <person name="Honda K."/>
        </authorList>
    </citation>
    <scope>NUCLEOTIDE SEQUENCE [LARGE SCALE GENOMIC DNA]</scope>
    <source>
        <strain evidence="2">f13</strain>
    </source>
</reference>